<gene>
    <name evidence="2" type="ORF">SAMN02583745_02760</name>
</gene>
<organism evidence="2 3">
    <name type="scientific">Thorsellia anophelis DSM 18579</name>
    <dbReference type="NCBI Taxonomy" id="1123402"/>
    <lineage>
        <taxon>Bacteria</taxon>
        <taxon>Pseudomonadati</taxon>
        <taxon>Pseudomonadota</taxon>
        <taxon>Gammaproteobacteria</taxon>
        <taxon>Enterobacterales</taxon>
        <taxon>Thorselliaceae</taxon>
        <taxon>Thorsellia</taxon>
    </lineage>
</organism>
<accession>A0A1I0FH13</accession>
<dbReference type="Proteomes" id="UP000242642">
    <property type="component" value="Unassembled WGS sequence"/>
</dbReference>
<dbReference type="STRING" id="1123402.SAMN02583745_02760"/>
<dbReference type="EMBL" id="FOHV01000041">
    <property type="protein sequence ID" value="SET57309.1"/>
    <property type="molecule type" value="Genomic_DNA"/>
</dbReference>
<protein>
    <submittedName>
        <fullName evidence="2">Uncharacterized protein</fullName>
    </submittedName>
</protein>
<dbReference type="AlphaFoldDB" id="A0A1I0FH13"/>
<keyword evidence="3" id="KW-1185">Reference proteome</keyword>
<evidence type="ECO:0000313" key="3">
    <source>
        <dbReference type="Proteomes" id="UP000242642"/>
    </source>
</evidence>
<keyword evidence="1" id="KW-0472">Membrane</keyword>
<dbReference type="RefSeq" id="WP_093322314.1">
    <property type="nucleotide sequence ID" value="NZ_FOHV01000041.1"/>
</dbReference>
<feature type="transmembrane region" description="Helical" evidence="1">
    <location>
        <begin position="37"/>
        <end position="56"/>
    </location>
</feature>
<proteinExistence type="predicted"/>
<evidence type="ECO:0000256" key="1">
    <source>
        <dbReference type="SAM" id="Phobius"/>
    </source>
</evidence>
<reference evidence="3" key="1">
    <citation type="submission" date="2016-10" db="EMBL/GenBank/DDBJ databases">
        <authorList>
            <person name="Varghese N."/>
            <person name="Submissions S."/>
        </authorList>
    </citation>
    <scope>NUCLEOTIDE SEQUENCE [LARGE SCALE GENOMIC DNA]</scope>
    <source>
        <strain evidence="3">DSM 18579</strain>
    </source>
</reference>
<name>A0A1I0FH13_9GAMM</name>
<keyword evidence="1" id="KW-1133">Transmembrane helix</keyword>
<keyword evidence="1" id="KW-0812">Transmembrane</keyword>
<feature type="transmembrane region" description="Helical" evidence="1">
    <location>
        <begin position="358"/>
        <end position="379"/>
    </location>
</feature>
<evidence type="ECO:0000313" key="2">
    <source>
        <dbReference type="EMBL" id="SET57309.1"/>
    </source>
</evidence>
<feature type="transmembrane region" description="Helical" evidence="1">
    <location>
        <begin position="424"/>
        <end position="443"/>
    </location>
</feature>
<sequence>MSSDRSDFFTAICIIFFDWVNYFTSNFDDNNIKSGSLFSQMVISAYLPILGYKIILDECIEMLNVKKLVEKHYFVRAYYLNQKSIEELLEEAYINANTDGLVSISREAPDYSVLPWQNVVEAIGEINAINPGIVIKAMDEVPYGFSAPLMKFYSQPTVTNIPSRAVVFASAIASQKLIPMIIEASYDELVKIIQVTRIQGKYPLSEAKKITKKILKDNNISKRGKHGRVAFKTYLYIDPTTDGSIKHLSKKERLAAFRQALQLSPEQYVAEQAKKVEIQNAKFEYRNVLFDVKVSGVSAIIQAAILFRTAESAFAVDASNETTLRWASGAFTLGGTILAGFESATKTFSSLKAAAGRLWVLIPIYTGRVFILTAGAISVVYDLKHALAEWSKGNKGMTFLYGMSAISMGVLTVIGAKGKGDARVVFIALVVYFFSQYLIATYTDNEVQKWLQRCMWGKNSDIDLIPFGTFEQEQAAFSQLIEETI</sequence>
<dbReference type="OrthoDB" id="6178961at2"/>
<feature type="transmembrane region" description="Helical" evidence="1">
    <location>
        <begin position="399"/>
        <end position="417"/>
    </location>
</feature>